<evidence type="ECO:0000259" key="2">
    <source>
        <dbReference type="Pfam" id="PF05699"/>
    </source>
</evidence>
<comment type="caution">
    <text evidence="3">The sequence shown here is derived from an EMBL/GenBank/DDBJ whole genome shotgun (WGS) entry which is preliminary data.</text>
</comment>
<dbReference type="Proteomes" id="UP001152523">
    <property type="component" value="Unassembled WGS sequence"/>
</dbReference>
<organism evidence="3 4">
    <name type="scientific">Cuscuta epithymum</name>
    <dbReference type="NCBI Taxonomy" id="186058"/>
    <lineage>
        <taxon>Eukaryota</taxon>
        <taxon>Viridiplantae</taxon>
        <taxon>Streptophyta</taxon>
        <taxon>Embryophyta</taxon>
        <taxon>Tracheophyta</taxon>
        <taxon>Spermatophyta</taxon>
        <taxon>Magnoliopsida</taxon>
        <taxon>eudicotyledons</taxon>
        <taxon>Gunneridae</taxon>
        <taxon>Pentapetalae</taxon>
        <taxon>asterids</taxon>
        <taxon>lamiids</taxon>
        <taxon>Solanales</taxon>
        <taxon>Convolvulaceae</taxon>
        <taxon>Cuscuteae</taxon>
        <taxon>Cuscuta</taxon>
        <taxon>Cuscuta subgen. Cuscuta</taxon>
    </lineage>
</organism>
<feature type="transmembrane region" description="Helical" evidence="1">
    <location>
        <begin position="31"/>
        <end position="49"/>
    </location>
</feature>
<dbReference type="EMBL" id="CAMAPF010000962">
    <property type="protein sequence ID" value="CAH9130400.1"/>
    <property type="molecule type" value="Genomic_DNA"/>
</dbReference>
<dbReference type="InterPro" id="IPR008906">
    <property type="entry name" value="HATC_C_dom"/>
</dbReference>
<keyword evidence="1" id="KW-1133">Transmembrane helix</keyword>
<feature type="domain" description="HAT C-terminal dimerisation" evidence="2">
    <location>
        <begin position="27"/>
        <end position="83"/>
    </location>
</feature>
<dbReference type="GO" id="GO:0046983">
    <property type="term" value="F:protein dimerization activity"/>
    <property type="evidence" value="ECO:0007669"/>
    <property type="project" value="InterPro"/>
</dbReference>
<keyword evidence="1" id="KW-0472">Membrane</keyword>
<evidence type="ECO:0000313" key="3">
    <source>
        <dbReference type="EMBL" id="CAH9130400.1"/>
    </source>
</evidence>
<name>A0AAV0F4P5_9ASTE</name>
<keyword evidence="1" id="KW-0812">Transmembrane</keyword>
<dbReference type="AlphaFoldDB" id="A0AAV0F4P5"/>
<dbReference type="PANTHER" id="PTHR11697:SF230">
    <property type="entry name" value="ZINC FINGER, MYM DOMAIN CONTAINING 1"/>
    <property type="match status" value="1"/>
</dbReference>
<reference evidence="3" key="1">
    <citation type="submission" date="2022-07" db="EMBL/GenBank/DDBJ databases">
        <authorList>
            <person name="Macas J."/>
            <person name="Novak P."/>
            <person name="Neumann P."/>
        </authorList>
    </citation>
    <scope>NUCLEOTIDE SEQUENCE</scope>
</reference>
<dbReference type="InterPro" id="IPR055298">
    <property type="entry name" value="AtLOH3-like"/>
</dbReference>
<proteinExistence type="predicted"/>
<evidence type="ECO:0000256" key="1">
    <source>
        <dbReference type="SAM" id="Phobius"/>
    </source>
</evidence>
<gene>
    <name evidence="3" type="ORF">CEPIT_LOCUS30601</name>
</gene>
<accession>A0AAV0F4P5</accession>
<dbReference type="PANTHER" id="PTHR11697">
    <property type="entry name" value="GENERAL TRANSCRIPTION FACTOR 2-RELATED ZINC FINGER PROTEIN"/>
    <property type="match status" value="1"/>
</dbReference>
<protein>
    <recommendedName>
        <fullName evidence="2">HAT C-terminal dimerisation domain-containing protein</fullName>
    </recommendedName>
</protein>
<keyword evidence="4" id="KW-1185">Reference proteome</keyword>
<sequence length="111" mass="12899">MRGTARFSNLQNIAELSQKMVEVKIHTVFHLVYRLIVLALVLPVATATVERAFSVMKIIKTALRYQMGDDYLTDCVVCYIERDVFRHIDNEVIVQHFQNMRTRRLDSAPLC</sequence>
<dbReference type="Pfam" id="PF05699">
    <property type="entry name" value="Dimer_Tnp_hAT"/>
    <property type="match status" value="1"/>
</dbReference>
<evidence type="ECO:0000313" key="4">
    <source>
        <dbReference type="Proteomes" id="UP001152523"/>
    </source>
</evidence>